<evidence type="ECO:0000313" key="1">
    <source>
        <dbReference type="EMBL" id="MBX62558.1"/>
    </source>
</evidence>
<reference evidence="1" key="1">
    <citation type="submission" date="2018-02" db="EMBL/GenBank/DDBJ databases">
        <title>Rhizophora mucronata_Transcriptome.</title>
        <authorList>
            <person name="Meera S.P."/>
            <person name="Sreeshan A."/>
            <person name="Augustine A."/>
        </authorList>
    </citation>
    <scope>NUCLEOTIDE SEQUENCE</scope>
    <source>
        <tissue evidence="1">Leaf</tissue>
    </source>
</reference>
<accession>A0A2P2Q6F6</accession>
<dbReference type="EMBL" id="GGEC01082074">
    <property type="protein sequence ID" value="MBX62558.1"/>
    <property type="molecule type" value="Transcribed_RNA"/>
</dbReference>
<sequence>MFLSVLFDSTVDKNLHNYMDSLFMPFGHQALLSSKLYYAFTSHSCN</sequence>
<organism evidence="1">
    <name type="scientific">Rhizophora mucronata</name>
    <name type="common">Asiatic mangrove</name>
    <dbReference type="NCBI Taxonomy" id="61149"/>
    <lineage>
        <taxon>Eukaryota</taxon>
        <taxon>Viridiplantae</taxon>
        <taxon>Streptophyta</taxon>
        <taxon>Embryophyta</taxon>
        <taxon>Tracheophyta</taxon>
        <taxon>Spermatophyta</taxon>
        <taxon>Magnoliopsida</taxon>
        <taxon>eudicotyledons</taxon>
        <taxon>Gunneridae</taxon>
        <taxon>Pentapetalae</taxon>
        <taxon>rosids</taxon>
        <taxon>fabids</taxon>
        <taxon>Malpighiales</taxon>
        <taxon>Rhizophoraceae</taxon>
        <taxon>Rhizophora</taxon>
    </lineage>
</organism>
<dbReference type="AlphaFoldDB" id="A0A2P2Q6F6"/>
<protein>
    <submittedName>
        <fullName evidence="1">Uncharacterized protein</fullName>
    </submittedName>
</protein>
<name>A0A2P2Q6F6_RHIMU</name>
<proteinExistence type="predicted"/>